<evidence type="ECO:0000313" key="1">
    <source>
        <dbReference type="EMBL" id="MEF2965545.1"/>
    </source>
</evidence>
<organism evidence="1 2">
    <name type="scientific">Paenibacillus haidiansis</name>
    <dbReference type="NCBI Taxonomy" id="1574488"/>
    <lineage>
        <taxon>Bacteria</taxon>
        <taxon>Bacillati</taxon>
        <taxon>Bacillota</taxon>
        <taxon>Bacilli</taxon>
        <taxon>Bacillales</taxon>
        <taxon>Paenibacillaceae</taxon>
        <taxon>Paenibacillus</taxon>
    </lineage>
</organism>
<accession>A0ABU7VP59</accession>
<name>A0ABU7VP59_9BACL</name>
<comment type="caution">
    <text evidence="1">The sequence shown here is derived from an EMBL/GenBank/DDBJ whole genome shotgun (WGS) entry which is preliminary data.</text>
</comment>
<sequence length="126" mass="14898">MEVQLKNDPKLSDLSYKLGYTSKTKFDFLKHVGYLVFGISIWNSALQYLLIEHEGGLPSWYPAEIFSCFDMSLPYNWYHKFYGYENETGIISVWGYKELVESQDYYIGLQERQAEDINIFLKHITK</sequence>
<evidence type="ECO:0000313" key="2">
    <source>
        <dbReference type="Proteomes" id="UP001306950"/>
    </source>
</evidence>
<proteinExistence type="predicted"/>
<reference evidence="1 2" key="1">
    <citation type="submission" date="2024-02" db="EMBL/GenBank/DDBJ databases">
        <title>A nitrogen-fixing paenibacillus bacterium.</title>
        <authorList>
            <person name="Zhang W.L."/>
            <person name="Chen S.F."/>
        </authorList>
    </citation>
    <scope>NUCLEOTIDE SEQUENCE [LARGE SCALE GENOMIC DNA]</scope>
    <source>
        <strain evidence="1 2">M1</strain>
    </source>
</reference>
<dbReference type="RefSeq" id="WP_331845772.1">
    <property type="nucleotide sequence ID" value="NZ_JAZHPZ010000002.1"/>
</dbReference>
<keyword evidence="2" id="KW-1185">Reference proteome</keyword>
<protein>
    <submittedName>
        <fullName evidence="1">Phosphoribosylaminoimidazole synthetase</fullName>
    </submittedName>
</protein>
<dbReference type="Proteomes" id="UP001306950">
    <property type="component" value="Unassembled WGS sequence"/>
</dbReference>
<dbReference type="EMBL" id="JAZHPZ010000002">
    <property type="protein sequence ID" value="MEF2965545.1"/>
    <property type="molecule type" value="Genomic_DNA"/>
</dbReference>
<gene>
    <name evidence="1" type="ORF">V3851_06840</name>
</gene>